<evidence type="ECO:0000256" key="1">
    <source>
        <dbReference type="ARBA" id="ARBA00005721"/>
    </source>
</evidence>
<dbReference type="RefSeq" id="WP_023054587.1">
    <property type="nucleotide sequence ID" value="NZ_AWXA01000059.1"/>
</dbReference>
<dbReference type="InterPro" id="IPR005531">
    <property type="entry name" value="Asp23"/>
</dbReference>
<dbReference type="Proteomes" id="UP000017090">
    <property type="component" value="Unassembled WGS sequence"/>
</dbReference>
<evidence type="ECO:0000313" key="3">
    <source>
        <dbReference type="Proteomes" id="UP000017090"/>
    </source>
</evidence>
<reference evidence="2 3" key="1">
    <citation type="submission" date="2013-09" db="EMBL/GenBank/DDBJ databases">
        <authorList>
            <person name="Durkin A.S."/>
            <person name="Haft D.R."/>
            <person name="McCorrison J."/>
            <person name="Torralba M."/>
            <person name="Gillis M."/>
            <person name="Haft D.H."/>
            <person name="Methe B."/>
            <person name="Sutton G."/>
            <person name="Nelson K.E."/>
        </authorList>
    </citation>
    <scope>NUCLEOTIDE SEQUENCE [LARGE SCALE GENOMIC DNA]</scope>
    <source>
        <strain evidence="2 3">BV3C16-1</strain>
    </source>
</reference>
<dbReference type="PATRIC" id="fig|1111454.3.peg.2112"/>
<evidence type="ECO:0000313" key="2">
    <source>
        <dbReference type="EMBL" id="ERT56660.1"/>
    </source>
</evidence>
<dbReference type="EMBL" id="AWXA01000059">
    <property type="protein sequence ID" value="ERT56660.1"/>
    <property type="molecule type" value="Genomic_DNA"/>
</dbReference>
<comment type="similarity">
    <text evidence="1">Belongs to the asp23 family.</text>
</comment>
<accession>U7UBD2</accession>
<protein>
    <submittedName>
        <fullName evidence="2">Asp23 domain protein</fullName>
    </submittedName>
</protein>
<dbReference type="Pfam" id="PF03780">
    <property type="entry name" value="Asp23"/>
    <property type="match status" value="1"/>
</dbReference>
<gene>
    <name evidence="2" type="ORF">HMPREF1250_0488</name>
</gene>
<keyword evidence="3" id="KW-1185">Reference proteome</keyword>
<sequence>MNDEQAAYTVRSQAVQKVVQIAAANTDGVIPQKIGVSVKGGAADLAVSVRITARYGCHLRKLATAVQCHVKQAVTAMLGTTAGEITVTVENVAEGEP</sequence>
<name>U7UBD2_9FIRM</name>
<dbReference type="AlphaFoldDB" id="U7UBD2"/>
<dbReference type="STRING" id="1111454.HMPREF1250_0488"/>
<proteinExistence type="inferred from homology"/>
<comment type="caution">
    <text evidence="2">The sequence shown here is derived from an EMBL/GenBank/DDBJ whole genome shotgun (WGS) entry which is preliminary data.</text>
</comment>
<organism evidence="2 3">
    <name type="scientific">Megasphaera vaginalis</name>
    <name type="common">ex Srinivasan et al. 2021</name>
    <dbReference type="NCBI Taxonomy" id="1111454"/>
    <lineage>
        <taxon>Bacteria</taxon>
        <taxon>Bacillati</taxon>
        <taxon>Bacillota</taxon>
        <taxon>Negativicutes</taxon>
        <taxon>Veillonellales</taxon>
        <taxon>Veillonellaceae</taxon>
        <taxon>Megasphaera</taxon>
    </lineage>
</organism>